<dbReference type="PROSITE" id="PS51353">
    <property type="entry name" value="ARSC"/>
    <property type="match status" value="1"/>
</dbReference>
<dbReference type="PANTHER" id="PTHR30041:SF8">
    <property type="entry name" value="PROTEIN YFFB"/>
    <property type="match status" value="1"/>
</dbReference>
<comment type="similarity">
    <text evidence="1 2">Belongs to the ArsC family.</text>
</comment>
<name>A0ABU5MWZ4_9BACT</name>
<dbReference type="EMBL" id="JARVCO010000010">
    <property type="protein sequence ID" value="MDZ8118695.1"/>
    <property type="molecule type" value="Genomic_DNA"/>
</dbReference>
<evidence type="ECO:0000313" key="4">
    <source>
        <dbReference type="Proteomes" id="UP001290861"/>
    </source>
</evidence>
<protein>
    <submittedName>
        <fullName evidence="3">Arsenate reductase family protein</fullName>
    </submittedName>
</protein>
<dbReference type="InterPro" id="IPR036249">
    <property type="entry name" value="Thioredoxin-like_sf"/>
</dbReference>
<dbReference type="NCBIfam" id="TIGR01617">
    <property type="entry name" value="arsC_related"/>
    <property type="match status" value="1"/>
</dbReference>
<keyword evidence="4" id="KW-1185">Reference proteome</keyword>
<reference evidence="3 4" key="1">
    <citation type="journal article" date="2024" name="Appl. Environ. Microbiol.">
        <title>Pontiella agarivorans sp. nov., a novel marine anaerobic bacterium capable of degrading macroalgal polysaccharides and fixing nitrogen.</title>
        <authorList>
            <person name="Liu N."/>
            <person name="Kivenson V."/>
            <person name="Peng X."/>
            <person name="Cui Z."/>
            <person name="Lankiewicz T.S."/>
            <person name="Gosselin K.M."/>
            <person name="English C.J."/>
            <person name="Blair E.M."/>
            <person name="O'Malley M.A."/>
            <person name="Valentine D.L."/>
        </authorList>
    </citation>
    <scope>NUCLEOTIDE SEQUENCE [LARGE SCALE GENOMIC DNA]</scope>
    <source>
        <strain evidence="3 4">NLcol2</strain>
    </source>
</reference>
<evidence type="ECO:0000313" key="3">
    <source>
        <dbReference type="EMBL" id="MDZ8118695.1"/>
    </source>
</evidence>
<dbReference type="CDD" id="cd03036">
    <property type="entry name" value="ArsC_like"/>
    <property type="match status" value="1"/>
</dbReference>
<gene>
    <name evidence="3" type="ORF">P9H32_08640</name>
</gene>
<dbReference type="PROSITE" id="PS51354">
    <property type="entry name" value="GLUTAREDOXIN_2"/>
    <property type="match status" value="1"/>
</dbReference>
<dbReference type="Gene3D" id="3.40.30.10">
    <property type="entry name" value="Glutaredoxin"/>
    <property type="match status" value="1"/>
</dbReference>
<dbReference type="RefSeq" id="WP_322608493.1">
    <property type="nucleotide sequence ID" value="NZ_JARVCO010000010.1"/>
</dbReference>
<evidence type="ECO:0000256" key="2">
    <source>
        <dbReference type="PROSITE-ProRule" id="PRU01282"/>
    </source>
</evidence>
<dbReference type="InterPro" id="IPR006660">
    <property type="entry name" value="Arsenate_reductase-like"/>
</dbReference>
<evidence type="ECO:0000256" key="1">
    <source>
        <dbReference type="ARBA" id="ARBA00007198"/>
    </source>
</evidence>
<organism evidence="3 4">
    <name type="scientific">Pontiella agarivorans</name>
    <dbReference type="NCBI Taxonomy" id="3038953"/>
    <lineage>
        <taxon>Bacteria</taxon>
        <taxon>Pseudomonadati</taxon>
        <taxon>Kiritimatiellota</taxon>
        <taxon>Kiritimatiellia</taxon>
        <taxon>Kiritimatiellales</taxon>
        <taxon>Pontiellaceae</taxon>
        <taxon>Pontiella</taxon>
    </lineage>
</organism>
<proteinExistence type="inferred from homology"/>
<dbReference type="PANTHER" id="PTHR30041">
    <property type="entry name" value="ARSENATE REDUCTASE"/>
    <property type="match status" value="1"/>
</dbReference>
<sequence>MKIYTYKKCSTCRKATKWLAEQNIDFEEIPIRETPPSVEELRQMLEQVGDLKKLFNTSGMDYRSLGMKDKLPTMSTEEALELLASNGNLIKRPFLLAGDQGTTGFKEDVWEALLK</sequence>
<comment type="caution">
    <text evidence="3">The sequence shown here is derived from an EMBL/GenBank/DDBJ whole genome shotgun (WGS) entry which is preliminary data.</text>
</comment>
<accession>A0ABU5MWZ4</accession>
<dbReference type="SUPFAM" id="SSF52833">
    <property type="entry name" value="Thioredoxin-like"/>
    <property type="match status" value="1"/>
</dbReference>
<dbReference type="Proteomes" id="UP001290861">
    <property type="component" value="Unassembled WGS sequence"/>
</dbReference>
<dbReference type="Pfam" id="PF03960">
    <property type="entry name" value="ArsC"/>
    <property type="match status" value="1"/>
</dbReference>
<dbReference type="InterPro" id="IPR006504">
    <property type="entry name" value="Tscrpt_reg_Spx/MgsR"/>
</dbReference>